<gene>
    <name evidence="2" type="ORF">C8046_06655</name>
</gene>
<dbReference type="AlphaFoldDB" id="A0A2U1ZTR8"/>
<evidence type="ECO:0000313" key="3">
    <source>
        <dbReference type="Proteomes" id="UP000245166"/>
    </source>
</evidence>
<proteinExistence type="predicted"/>
<feature type="transmembrane region" description="Helical" evidence="1">
    <location>
        <begin position="30"/>
        <end position="49"/>
    </location>
</feature>
<dbReference type="Pfam" id="PF11222">
    <property type="entry name" value="DUF3017"/>
    <property type="match status" value="1"/>
</dbReference>
<comment type="caution">
    <text evidence="2">The sequence shown here is derived from an EMBL/GenBank/DDBJ whole genome shotgun (WGS) entry which is preliminary data.</text>
</comment>
<keyword evidence="1" id="KW-0812">Transmembrane</keyword>
<evidence type="ECO:0000313" key="2">
    <source>
        <dbReference type="EMBL" id="PWD50377.1"/>
    </source>
</evidence>
<accession>A0A2U1ZTR8</accession>
<evidence type="ECO:0008006" key="4">
    <source>
        <dbReference type="Google" id="ProtNLM"/>
    </source>
</evidence>
<name>A0A2U1ZTR8_9MICO</name>
<keyword evidence="1" id="KW-1133">Transmembrane helix</keyword>
<feature type="transmembrane region" description="Helical" evidence="1">
    <location>
        <begin position="61"/>
        <end position="79"/>
    </location>
</feature>
<protein>
    <recommendedName>
        <fullName evidence="4">DUF3017 domain-containing protein</fullName>
    </recommendedName>
</protein>
<dbReference type="InterPro" id="IPR021385">
    <property type="entry name" value="DUF3017"/>
</dbReference>
<sequence length="83" mass="8641">MERIKVNTVQLVALAGVVAAGLLTIASVRIGLQLLALVLLGLAVARAFGRPDRVLMARSRGFDVALLVLLGGLIAYLSFSPGL</sequence>
<organism evidence="2 3">
    <name type="scientific">Serinibacter arcticus</name>
    <dbReference type="NCBI Taxonomy" id="1655435"/>
    <lineage>
        <taxon>Bacteria</taxon>
        <taxon>Bacillati</taxon>
        <taxon>Actinomycetota</taxon>
        <taxon>Actinomycetes</taxon>
        <taxon>Micrococcales</taxon>
        <taxon>Beutenbergiaceae</taxon>
        <taxon>Serinibacter</taxon>
    </lineage>
</organism>
<reference evidence="2 3" key="1">
    <citation type="submission" date="2018-03" db="EMBL/GenBank/DDBJ databases">
        <title>Genome assembly of novel Miniimonas species PCH200.</title>
        <authorList>
            <person name="Thakur V."/>
            <person name="Kumar V."/>
            <person name="Singh D."/>
        </authorList>
    </citation>
    <scope>NUCLEOTIDE SEQUENCE [LARGE SCALE GENOMIC DNA]</scope>
    <source>
        <strain evidence="2 3">PCH200</strain>
    </source>
</reference>
<dbReference type="RefSeq" id="WP_109228759.1">
    <property type="nucleotide sequence ID" value="NZ_PYHR01000002.1"/>
</dbReference>
<dbReference type="Proteomes" id="UP000245166">
    <property type="component" value="Unassembled WGS sequence"/>
</dbReference>
<keyword evidence="3" id="KW-1185">Reference proteome</keyword>
<keyword evidence="1" id="KW-0472">Membrane</keyword>
<evidence type="ECO:0000256" key="1">
    <source>
        <dbReference type="SAM" id="Phobius"/>
    </source>
</evidence>
<dbReference type="EMBL" id="PYHR01000002">
    <property type="protein sequence ID" value="PWD50377.1"/>
    <property type="molecule type" value="Genomic_DNA"/>
</dbReference>